<gene>
    <name evidence="1" type="ORF">Patl1_12574</name>
</gene>
<evidence type="ECO:0000313" key="1">
    <source>
        <dbReference type="EMBL" id="KAJ0091470.1"/>
    </source>
</evidence>
<sequence>MASSNDELEQQLMEAGNKLLDPPSSVAELLPLLDQVENCLARVEQSPADSMQKALSDSQKALLDDQLFKHSDIDVKVSVASCISEITRITAPDAPYSDDEMKEVFQLIVSSFENLSDKSSRSYAKRTSILETVAKVRSCVVMLDLECDTLIVEMFQHFLKTIRDHHPENVISSMETIMTLVVEESEDISLELLTPILECLRKDNEEVLPIARKLGERVLEACAAKLRPYLLEAVKSTGISLEDYSTVVASICQEASGAAEQNDVSNEHKREHYLHSAASVSPLLQVFNLSPVLLNIMDAFICSVWIYLQLLFVTLLCLTFLQADENESKSVGASLDEPAQVDKEIATEAASTEQIDPANDGSSKSVVNNGVTQTGEDESSKEKEHGLHTEQSKNVDTLSNAEPDISGTDKVVNAEHKPEQTTKRRGKKPNSLVKVTEPSDSSQIDGEKEAETLLDHKSGSKDVPSSPREEPLVEGAVSSATEKETSIKISSPKATKSESADAVSPSASGSLPNEGRAQRSSRSKRKESLVKEATPSADDVSRKASEGTSDSEAKPHKQLGKKVLAGSGNEDKIPTGEGSKKESSTSNDSEAKLLKSAKKVDVSSNNGDGSALKQPDDKKRKEKAISGKDVTKSSTKEDKVLSLWLLDCDLVELVSSPKSAAKPIKDERRSEDSPKTNSKRKRTPGKEKATDTEELGENLVGSKVKVYWPHDRMFYKGVIKSFDSAKKKHRVHYDDGDIETLNLKREKWEFIVDDSDSDEEQAADSPSPDASSEMPLKKKVKTSSDQSTKHGKIEASPKRGGGASSSKSKGASSKSGRKSKEESKVDGKSKDGSKSITKLETDNVSKIKDHASKSGSKSVDVSSKSASKSKNEPTETAKSSKSKEGGLGTPKTSKSKQDTPRTGKSKQETPKISSNSKAKSPKTVGKSNANGKSKSSSSKVKESEGVKDSPDSGKVSESMKGKSSSPSKTQGSEAKTGKKRRRGSKS</sequence>
<protein>
    <submittedName>
        <fullName evidence="1">Uncharacterized protein</fullName>
    </submittedName>
</protein>
<name>A0ACC1AXW0_9ROSI</name>
<evidence type="ECO:0000313" key="2">
    <source>
        <dbReference type="Proteomes" id="UP001164250"/>
    </source>
</evidence>
<organism evidence="1 2">
    <name type="scientific">Pistacia atlantica</name>
    <dbReference type="NCBI Taxonomy" id="434234"/>
    <lineage>
        <taxon>Eukaryota</taxon>
        <taxon>Viridiplantae</taxon>
        <taxon>Streptophyta</taxon>
        <taxon>Embryophyta</taxon>
        <taxon>Tracheophyta</taxon>
        <taxon>Spermatophyta</taxon>
        <taxon>Magnoliopsida</taxon>
        <taxon>eudicotyledons</taxon>
        <taxon>Gunneridae</taxon>
        <taxon>Pentapetalae</taxon>
        <taxon>rosids</taxon>
        <taxon>malvids</taxon>
        <taxon>Sapindales</taxon>
        <taxon>Anacardiaceae</taxon>
        <taxon>Pistacia</taxon>
    </lineage>
</organism>
<proteinExistence type="predicted"/>
<reference evidence="2" key="1">
    <citation type="journal article" date="2023" name="G3 (Bethesda)">
        <title>Genome assembly and association tests identify interacting loci associated with vigor, precocity, and sex in interspecific pistachio rootstocks.</title>
        <authorList>
            <person name="Palmer W."/>
            <person name="Jacygrad E."/>
            <person name="Sagayaradj S."/>
            <person name="Cavanaugh K."/>
            <person name="Han R."/>
            <person name="Bertier L."/>
            <person name="Beede B."/>
            <person name="Kafkas S."/>
            <person name="Golino D."/>
            <person name="Preece J."/>
            <person name="Michelmore R."/>
        </authorList>
    </citation>
    <scope>NUCLEOTIDE SEQUENCE [LARGE SCALE GENOMIC DNA]</scope>
</reference>
<dbReference type="Proteomes" id="UP001164250">
    <property type="component" value="Chromosome 8"/>
</dbReference>
<keyword evidence="2" id="KW-1185">Reference proteome</keyword>
<dbReference type="EMBL" id="CM047904">
    <property type="protein sequence ID" value="KAJ0091470.1"/>
    <property type="molecule type" value="Genomic_DNA"/>
</dbReference>
<comment type="caution">
    <text evidence="1">The sequence shown here is derived from an EMBL/GenBank/DDBJ whole genome shotgun (WGS) entry which is preliminary data.</text>
</comment>
<accession>A0ACC1AXW0</accession>